<dbReference type="AlphaFoldDB" id="A0A501WKK6"/>
<feature type="signal peptide" evidence="5">
    <location>
        <begin position="1"/>
        <end position="46"/>
    </location>
</feature>
<dbReference type="GO" id="GO:0030313">
    <property type="term" value="C:cell envelope"/>
    <property type="evidence" value="ECO:0007669"/>
    <property type="project" value="UniProtKB-SubCell"/>
</dbReference>
<feature type="domain" description="Solute-binding protein family 3/N-terminal" evidence="6">
    <location>
        <begin position="77"/>
        <end position="308"/>
    </location>
</feature>
<accession>A0A501WKK6</accession>
<evidence type="ECO:0000256" key="4">
    <source>
        <dbReference type="RuleBase" id="RU003744"/>
    </source>
</evidence>
<protein>
    <submittedName>
        <fullName evidence="7">ABC transporter substrate-binding protein</fullName>
    </submittedName>
</protein>
<keyword evidence="3 5" id="KW-0732">Signal</keyword>
<dbReference type="Pfam" id="PF00497">
    <property type="entry name" value="SBP_bac_3"/>
    <property type="match status" value="1"/>
</dbReference>
<name>A0A501WKK6_9RHOB</name>
<evidence type="ECO:0000313" key="8">
    <source>
        <dbReference type="Proteomes" id="UP000319255"/>
    </source>
</evidence>
<dbReference type="SUPFAM" id="SSF53850">
    <property type="entry name" value="Periplasmic binding protein-like II"/>
    <property type="match status" value="1"/>
</dbReference>
<evidence type="ECO:0000313" key="7">
    <source>
        <dbReference type="EMBL" id="TPE47717.1"/>
    </source>
</evidence>
<comment type="subcellular location">
    <subcellularLocation>
        <location evidence="1">Cell envelope</location>
    </subcellularLocation>
</comment>
<dbReference type="SMART" id="SM00062">
    <property type="entry name" value="PBPb"/>
    <property type="match status" value="1"/>
</dbReference>
<dbReference type="CDD" id="cd01004">
    <property type="entry name" value="PBP2_MidA_like"/>
    <property type="match status" value="1"/>
</dbReference>
<sequence>MPALPAGRRARRFHGETMPIPVRPFRLPTLVAALAASLAGLAPALAQDAYPKTPIPEQKEDPAIHALLPEAIRETGVLKMATDANYPPCQWFDSEKKMVGYEVDIWDALAQVMGVTLEVSSIDFAGLIPGVQGGRYDAAMECITDRPEREEVVDFVNHSLTYGNQFYYLASNDTIVAEDPKSFCGLTTAGQSGTDFLTRLSGFNDWCVEQGLEPIEIGEFPQQSAVLLALFSGRIDFALSEGSAVDEIRANNPVDIGSMPDPLEEKHYLGIVVAKENEPLKAALVAALTKLKADGAYDAIFAKWNLKHAALSDFGVNMTTTKPLP</sequence>
<comment type="similarity">
    <text evidence="2 4">Belongs to the bacterial solute-binding protein 3 family.</text>
</comment>
<dbReference type="OrthoDB" id="9814231at2"/>
<dbReference type="InterPro" id="IPR001638">
    <property type="entry name" value="Solute-binding_3/MltF_N"/>
</dbReference>
<dbReference type="InterPro" id="IPR018313">
    <property type="entry name" value="SBP_3_CS"/>
</dbReference>
<gene>
    <name evidence="7" type="ORF">FJM51_19555</name>
</gene>
<dbReference type="Proteomes" id="UP000319255">
    <property type="component" value="Unassembled WGS sequence"/>
</dbReference>
<evidence type="ECO:0000259" key="6">
    <source>
        <dbReference type="SMART" id="SM00062"/>
    </source>
</evidence>
<evidence type="ECO:0000256" key="3">
    <source>
        <dbReference type="ARBA" id="ARBA00022729"/>
    </source>
</evidence>
<dbReference type="PANTHER" id="PTHR35936:SF19">
    <property type="entry name" value="AMINO-ACID-BINDING PROTEIN YXEM-RELATED"/>
    <property type="match status" value="1"/>
</dbReference>
<proteinExistence type="inferred from homology"/>
<evidence type="ECO:0000256" key="2">
    <source>
        <dbReference type="ARBA" id="ARBA00010333"/>
    </source>
</evidence>
<dbReference type="EMBL" id="VFRP01000028">
    <property type="protein sequence ID" value="TPE47717.1"/>
    <property type="molecule type" value="Genomic_DNA"/>
</dbReference>
<comment type="caution">
    <text evidence="7">The sequence shown here is derived from an EMBL/GenBank/DDBJ whole genome shotgun (WGS) entry which is preliminary data.</text>
</comment>
<feature type="chain" id="PRO_5021320845" evidence="5">
    <location>
        <begin position="47"/>
        <end position="325"/>
    </location>
</feature>
<dbReference type="Gene3D" id="3.40.190.10">
    <property type="entry name" value="Periplasmic binding protein-like II"/>
    <property type="match status" value="2"/>
</dbReference>
<reference evidence="7 8" key="1">
    <citation type="submission" date="2019-06" db="EMBL/GenBank/DDBJ databases">
        <title>A novel bacterium of genus Amaricoccus, isolated from marine sediment.</title>
        <authorList>
            <person name="Huang H."/>
            <person name="Mo K."/>
            <person name="Hu Y."/>
        </authorList>
    </citation>
    <scope>NUCLEOTIDE SEQUENCE [LARGE SCALE GENOMIC DNA]</scope>
    <source>
        <strain evidence="7 8">HB172011</strain>
    </source>
</reference>
<evidence type="ECO:0000256" key="5">
    <source>
        <dbReference type="SAM" id="SignalP"/>
    </source>
</evidence>
<organism evidence="7 8">
    <name type="scientific">Amaricoccus solimangrovi</name>
    <dbReference type="NCBI Taxonomy" id="2589815"/>
    <lineage>
        <taxon>Bacteria</taxon>
        <taxon>Pseudomonadati</taxon>
        <taxon>Pseudomonadota</taxon>
        <taxon>Alphaproteobacteria</taxon>
        <taxon>Rhodobacterales</taxon>
        <taxon>Paracoccaceae</taxon>
        <taxon>Amaricoccus</taxon>
    </lineage>
</organism>
<evidence type="ECO:0000256" key="1">
    <source>
        <dbReference type="ARBA" id="ARBA00004196"/>
    </source>
</evidence>
<dbReference type="PROSITE" id="PS01039">
    <property type="entry name" value="SBP_BACTERIAL_3"/>
    <property type="match status" value="1"/>
</dbReference>
<dbReference type="PANTHER" id="PTHR35936">
    <property type="entry name" value="MEMBRANE-BOUND LYTIC MUREIN TRANSGLYCOSYLASE F"/>
    <property type="match status" value="1"/>
</dbReference>
<keyword evidence="8" id="KW-1185">Reference proteome</keyword>